<reference evidence="2" key="1">
    <citation type="submission" date="2023-11" db="EMBL/GenBank/DDBJ databases">
        <authorList>
            <person name="Alioto T."/>
            <person name="Alioto T."/>
            <person name="Gomez Garrido J."/>
        </authorList>
    </citation>
    <scope>NUCLEOTIDE SEQUENCE</scope>
</reference>
<evidence type="ECO:0000313" key="2">
    <source>
        <dbReference type="EMBL" id="CAK3828328.1"/>
    </source>
</evidence>
<feature type="region of interest" description="Disordered" evidence="1">
    <location>
        <begin position="417"/>
        <end position="452"/>
    </location>
</feature>
<dbReference type="AlphaFoldDB" id="A0AAI8YSQ8"/>
<comment type="caution">
    <text evidence="2">The sequence shown here is derived from an EMBL/GenBank/DDBJ whole genome shotgun (WGS) entry which is preliminary data.</text>
</comment>
<evidence type="ECO:0000313" key="3">
    <source>
        <dbReference type="Proteomes" id="UP001296104"/>
    </source>
</evidence>
<gene>
    <name evidence="2" type="ORF">LECACI_7A001299</name>
</gene>
<accession>A0AAI8YSQ8</accession>
<protein>
    <recommendedName>
        <fullName evidence="4">CID domain-containing protein</fullName>
    </recommendedName>
</protein>
<sequence>MDQYYTPEYSQLDQPLEVYLSAVGDATSRAEARKLARLINTTCNTCTTQNVQYCKNSIINDVLPSAPKTVATFDYMTALGRKSAPRSADGSNIANALGHESADEGQIAGEPLPAYRRLHILYVVHDVLETLLEMDRTKRVPTHLRLLDFNALIATVKAHIFRLFRVAACRGHVSGDEVGEELLRLVQHWAGGVFNSEEVETLRNLVNSIPNRSWDTVLEELNAEEARRTEEDKGAREEKYKWTIPYRHGVKDDPDAPWHELPAANGLYMKSTRGYPLRAGAFPKGGYQLKNGGQEADEELKKDINWLHKEMLHCFDDHTNADEVQDIDALGNKIWKDPERPTRNYWGFTYDGIEKTRENSRKFRQNATGYDDIASLRQDRLDDVDSAVARARALASGRGGFDYRDGYDSYGGLGRGRGRGARGGWRGPPRGGGGGFRGSRGGGGGGGGGRYY</sequence>
<proteinExistence type="predicted"/>
<dbReference type="InterPro" id="IPR008942">
    <property type="entry name" value="ENTH_VHS"/>
</dbReference>
<organism evidence="2 3">
    <name type="scientific">Lecanosticta acicola</name>
    <dbReference type="NCBI Taxonomy" id="111012"/>
    <lineage>
        <taxon>Eukaryota</taxon>
        <taxon>Fungi</taxon>
        <taxon>Dikarya</taxon>
        <taxon>Ascomycota</taxon>
        <taxon>Pezizomycotina</taxon>
        <taxon>Dothideomycetes</taxon>
        <taxon>Dothideomycetidae</taxon>
        <taxon>Mycosphaerellales</taxon>
        <taxon>Mycosphaerellaceae</taxon>
        <taxon>Lecanosticta</taxon>
    </lineage>
</organism>
<dbReference type="Gene3D" id="1.25.40.90">
    <property type="match status" value="1"/>
</dbReference>
<evidence type="ECO:0000256" key="1">
    <source>
        <dbReference type="SAM" id="MobiDB-lite"/>
    </source>
</evidence>
<evidence type="ECO:0008006" key="4">
    <source>
        <dbReference type="Google" id="ProtNLM"/>
    </source>
</evidence>
<dbReference type="EMBL" id="CAVMBE010000005">
    <property type="protein sequence ID" value="CAK3828328.1"/>
    <property type="molecule type" value="Genomic_DNA"/>
</dbReference>
<name>A0AAI8YSQ8_9PEZI</name>
<keyword evidence="3" id="KW-1185">Reference proteome</keyword>
<dbReference type="Proteomes" id="UP001296104">
    <property type="component" value="Unassembled WGS sequence"/>
</dbReference>